<evidence type="ECO:0000313" key="1">
    <source>
        <dbReference type="EMBL" id="RKG78802.1"/>
    </source>
</evidence>
<comment type="caution">
    <text evidence="1">The sequence shown here is derived from an EMBL/GenBank/DDBJ whole genome shotgun (WGS) entry which is preliminary data.</text>
</comment>
<name>A0A3A8I629_9BACT</name>
<gene>
    <name evidence="1" type="ORF">D7V88_29460</name>
</gene>
<accession>A0A3A8I629</accession>
<protein>
    <submittedName>
        <fullName evidence="1">Porin</fullName>
    </submittedName>
</protein>
<dbReference type="InterPro" id="IPR011486">
    <property type="entry name" value="BBP2"/>
</dbReference>
<dbReference type="Pfam" id="PF07642">
    <property type="entry name" value="BBP2"/>
    <property type="match status" value="1"/>
</dbReference>
<dbReference type="EMBL" id="RAVZ01000257">
    <property type="protein sequence ID" value="RKG78802.1"/>
    <property type="molecule type" value="Genomic_DNA"/>
</dbReference>
<dbReference type="SUPFAM" id="SSF56935">
    <property type="entry name" value="Porins"/>
    <property type="match status" value="1"/>
</dbReference>
<dbReference type="OrthoDB" id="103154at2"/>
<dbReference type="Proteomes" id="UP000268094">
    <property type="component" value="Unassembled WGS sequence"/>
</dbReference>
<sequence length="360" mass="38809">MPLSELISLLPHLFLAQAEPSVLSRLQVEGGVDAYYGYDFNRPASATSFLPGTGTTARRHSEASVNLASLGVSLAPEPVGARVLLGFGTGMDVLHRAEPEGDATGPEVWRYVQQASLSFAEGPLTLEAGIFPSHIGLESFQSQLNWTYTRSWMGEFSPYYQTGLKGTWRFDERWSAQLHLINGWQTIGDNNSGKALGTQVAYAGDRLSATVNTFVGNEGTGAAEALRLFIDTVITFKVSEVVSVAATVDAGRQARPGETAALWYAAGANVRVRLARPVAVTARAEVYCDRDGLMSGTAQTLTEGTLTLELKPAERLTLKAEARHDRSTQAVFDSHDTDADGLPRQRPNQTLLVVGAVAYF</sequence>
<evidence type="ECO:0000313" key="2">
    <source>
        <dbReference type="Proteomes" id="UP000268094"/>
    </source>
</evidence>
<dbReference type="AlphaFoldDB" id="A0A3A8I629"/>
<reference evidence="2" key="1">
    <citation type="submission" date="2018-09" db="EMBL/GenBank/DDBJ databases">
        <authorList>
            <person name="Livingstone P.G."/>
            <person name="Whitworth D.E."/>
        </authorList>
    </citation>
    <scope>NUCLEOTIDE SEQUENCE [LARGE SCALE GENOMIC DNA]</scope>
    <source>
        <strain evidence="2">CA054A</strain>
    </source>
</reference>
<keyword evidence="2" id="KW-1185">Reference proteome</keyword>
<organism evidence="1 2">
    <name type="scientific">Corallococcus terminator</name>
    <dbReference type="NCBI Taxonomy" id="2316733"/>
    <lineage>
        <taxon>Bacteria</taxon>
        <taxon>Pseudomonadati</taxon>
        <taxon>Myxococcota</taxon>
        <taxon>Myxococcia</taxon>
        <taxon>Myxococcales</taxon>
        <taxon>Cystobacterineae</taxon>
        <taxon>Myxococcaceae</taxon>
        <taxon>Corallococcus</taxon>
    </lineage>
</organism>
<proteinExistence type="predicted"/>